<feature type="transmembrane region" description="Helical" evidence="10">
    <location>
        <begin position="95"/>
        <end position="116"/>
    </location>
</feature>
<dbReference type="EMBL" id="MGJP01000036">
    <property type="protein sequence ID" value="OGN09412.1"/>
    <property type="molecule type" value="Genomic_DNA"/>
</dbReference>
<organism evidence="12 13">
    <name type="scientific">Candidatus Yanofskybacteria bacterium RIFCSPHIGHO2_02_FULL_41_11</name>
    <dbReference type="NCBI Taxonomy" id="1802675"/>
    <lineage>
        <taxon>Bacteria</taxon>
        <taxon>Candidatus Yanofskyibacteriota</taxon>
    </lineage>
</organism>
<feature type="transmembrane region" description="Helical" evidence="10">
    <location>
        <begin position="123"/>
        <end position="143"/>
    </location>
</feature>
<keyword evidence="5 10" id="KW-1133">Transmembrane helix</keyword>
<evidence type="ECO:0000256" key="10">
    <source>
        <dbReference type="SAM" id="Phobius"/>
    </source>
</evidence>
<evidence type="ECO:0000256" key="8">
    <source>
        <dbReference type="ARBA" id="ARBA00023157"/>
    </source>
</evidence>
<comment type="subcellular location">
    <subcellularLocation>
        <location evidence="1">Membrane</location>
        <topology evidence="1">Multi-pass membrane protein</topology>
    </subcellularLocation>
</comment>
<dbReference type="Gene3D" id="1.20.1440.130">
    <property type="entry name" value="VKOR domain"/>
    <property type="match status" value="1"/>
</dbReference>
<proteinExistence type="inferred from homology"/>
<feature type="domain" description="Vitamin K epoxide reductase" evidence="11">
    <location>
        <begin position="43"/>
        <end position="174"/>
    </location>
</feature>
<gene>
    <name evidence="12" type="ORF">A3J46_01245</name>
</gene>
<evidence type="ECO:0000256" key="4">
    <source>
        <dbReference type="ARBA" id="ARBA00022719"/>
    </source>
</evidence>
<comment type="similarity">
    <text evidence="2">Belongs to the VKOR family.</text>
</comment>
<evidence type="ECO:0000313" key="13">
    <source>
        <dbReference type="Proteomes" id="UP000177167"/>
    </source>
</evidence>
<keyword evidence="3 10" id="KW-0812">Transmembrane</keyword>
<evidence type="ECO:0000259" key="11">
    <source>
        <dbReference type="SMART" id="SM00756"/>
    </source>
</evidence>
<dbReference type="GO" id="GO:0016491">
    <property type="term" value="F:oxidoreductase activity"/>
    <property type="evidence" value="ECO:0007669"/>
    <property type="project" value="UniProtKB-KW"/>
</dbReference>
<name>A0A1F8F8D2_9BACT</name>
<reference evidence="12 13" key="1">
    <citation type="journal article" date="2016" name="Nat. Commun.">
        <title>Thousands of microbial genomes shed light on interconnected biogeochemical processes in an aquifer system.</title>
        <authorList>
            <person name="Anantharaman K."/>
            <person name="Brown C.T."/>
            <person name="Hug L.A."/>
            <person name="Sharon I."/>
            <person name="Castelle C.J."/>
            <person name="Probst A.J."/>
            <person name="Thomas B.C."/>
            <person name="Singh A."/>
            <person name="Wilkins M.J."/>
            <person name="Karaoz U."/>
            <person name="Brodie E.L."/>
            <person name="Williams K.H."/>
            <person name="Hubbard S.S."/>
            <person name="Banfield J.F."/>
        </authorList>
    </citation>
    <scope>NUCLEOTIDE SEQUENCE [LARGE SCALE GENOMIC DNA]</scope>
</reference>
<dbReference type="GO" id="GO:0048038">
    <property type="term" value="F:quinone binding"/>
    <property type="evidence" value="ECO:0007669"/>
    <property type="project" value="UniProtKB-KW"/>
</dbReference>
<evidence type="ECO:0000313" key="12">
    <source>
        <dbReference type="EMBL" id="OGN09412.1"/>
    </source>
</evidence>
<dbReference type="Proteomes" id="UP000177167">
    <property type="component" value="Unassembled WGS sequence"/>
</dbReference>
<feature type="transmembrane region" description="Helical" evidence="10">
    <location>
        <begin position="155"/>
        <end position="175"/>
    </location>
</feature>
<feature type="transmembrane region" description="Helical" evidence="10">
    <location>
        <begin position="40"/>
        <end position="59"/>
    </location>
</feature>
<dbReference type="PANTHER" id="PTHR34573:SF1">
    <property type="entry name" value="VITAMIN K EPOXIDE REDUCTASE DOMAIN-CONTAINING PROTEIN"/>
    <property type="match status" value="1"/>
</dbReference>
<evidence type="ECO:0000256" key="9">
    <source>
        <dbReference type="ARBA" id="ARBA00023284"/>
    </source>
</evidence>
<dbReference type="GO" id="GO:0016020">
    <property type="term" value="C:membrane"/>
    <property type="evidence" value="ECO:0007669"/>
    <property type="project" value="UniProtKB-SubCell"/>
</dbReference>
<keyword evidence="6" id="KW-0560">Oxidoreductase</keyword>
<evidence type="ECO:0000256" key="5">
    <source>
        <dbReference type="ARBA" id="ARBA00022989"/>
    </source>
</evidence>
<evidence type="ECO:0000256" key="7">
    <source>
        <dbReference type="ARBA" id="ARBA00023136"/>
    </source>
</evidence>
<dbReference type="CDD" id="cd12916">
    <property type="entry name" value="VKOR_1"/>
    <property type="match status" value="1"/>
</dbReference>
<sequence length="183" mass="20351">MNLKTLLNKNWRQIPKWSRLTLRVARLVNRGSSILQPSSAWVKSGLPILFLIGGFIGFLDSSYLSVLHYKNVIPPCSLGECETVLTSKYSAIGGIPVSLFGAFYYLAVVILSVLYLDTKQIEYLNVAMSAVTLGFIFTLWFLYLQAFVIKAFCEYCLLSAGITAVLFIGVLIAIARSGEREHN</sequence>
<comment type="caution">
    <text evidence="12">The sequence shown here is derived from an EMBL/GenBank/DDBJ whole genome shotgun (WGS) entry which is preliminary data.</text>
</comment>
<dbReference type="InterPro" id="IPR038354">
    <property type="entry name" value="VKOR_sf"/>
</dbReference>
<dbReference type="InterPro" id="IPR012932">
    <property type="entry name" value="VKOR"/>
</dbReference>
<evidence type="ECO:0000256" key="6">
    <source>
        <dbReference type="ARBA" id="ARBA00023002"/>
    </source>
</evidence>
<evidence type="ECO:0000256" key="1">
    <source>
        <dbReference type="ARBA" id="ARBA00004141"/>
    </source>
</evidence>
<accession>A0A1F8F8D2</accession>
<dbReference type="SMART" id="SM00756">
    <property type="entry name" value="VKc"/>
    <property type="match status" value="1"/>
</dbReference>
<keyword evidence="4" id="KW-0874">Quinone</keyword>
<protein>
    <recommendedName>
        <fullName evidence="11">Vitamin K epoxide reductase domain-containing protein</fullName>
    </recommendedName>
</protein>
<dbReference type="AlphaFoldDB" id="A0A1F8F8D2"/>
<dbReference type="Pfam" id="PF07884">
    <property type="entry name" value="VKOR"/>
    <property type="match status" value="1"/>
</dbReference>
<keyword evidence="9" id="KW-0676">Redox-active center</keyword>
<evidence type="ECO:0000256" key="2">
    <source>
        <dbReference type="ARBA" id="ARBA00006214"/>
    </source>
</evidence>
<dbReference type="InterPro" id="IPR044698">
    <property type="entry name" value="VKOR/LTO1"/>
</dbReference>
<dbReference type="PANTHER" id="PTHR34573">
    <property type="entry name" value="VKC DOMAIN-CONTAINING PROTEIN"/>
    <property type="match status" value="1"/>
</dbReference>
<keyword evidence="7 10" id="KW-0472">Membrane</keyword>
<evidence type="ECO:0000256" key="3">
    <source>
        <dbReference type="ARBA" id="ARBA00022692"/>
    </source>
</evidence>
<keyword evidence="8" id="KW-1015">Disulfide bond</keyword>